<feature type="transmembrane region" description="Helical" evidence="4">
    <location>
        <begin position="285"/>
        <end position="303"/>
    </location>
</feature>
<evidence type="ECO:0000256" key="2">
    <source>
        <dbReference type="ARBA" id="ARBA00022989"/>
    </source>
</evidence>
<organism evidence="6 7">
    <name type="scientific">Shewanella colwelliana</name>
    <name type="common">Alteromonas colwelliana</name>
    <dbReference type="NCBI Taxonomy" id="23"/>
    <lineage>
        <taxon>Bacteria</taxon>
        <taxon>Pseudomonadati</taxon>
        <taxon>Pseudomonadota</taxon>
        <taxon>Gammaproteobacteria</taxon>
        <taxon>Alteromonadales</taxon>
        <taxon>Shewanellaceae</taxon>
        <taxon>Shewanella</taxon>
    </lineage>
</organism>
<feature type="transmembrane region" description="Helical" evidence="4">
    <location>
        <begin position="78"/>
        <end position="94"/>
    </location>
</feature>
<evidence type="ECO:0000256" key="4">
    <source>
        <dbReference type="SAM" id="Phobius"/>
    </source>
</evidence>
<dbReference type="PANTHER" id="PTHR23534">
    <property type="entry name" value="MFS PERMEASE"/>
    <property type="match status" value="1"/>
</dbReference>
<feature type="domain" description="Major facilitator superfamily (MFS) profile" evidence="5">
    <location>
        <begin position="217"/>
        <end position="404"/>
    </location>
</feature>
<feature type="transmembrane region" description="Helical" evidence="4">
    <location>
        <begin position="373"/>
        <end position="392"/>
    </location>
</feature>
<gene>
    <name evidence="6" type="ORF">BEL05_10470</name>
</gene>
<name>A0A1E5IQ50_SHECO</name>
<feature type="transmembrane region" description="Helical" evidence="4">
    <location>
        <begin position="309"/>
        <end position="330"/>
    </location>
</feature>
<sequence>MERGLRKGMPSNVWVLTLAQAFAMSATPMMMLLGGLIGVELAPSPVLATLPIASMVIGVALSVIPVSRAMRRFGRKPIFIFGAFLGACSGLVAACATHFHWFILFCFSGFMLGAAGAIVQQYRFAAMESVDAIDGAKAASRVLVGGLVAAFVGPELAVLGSELITTPYVGAFLFLTLVCLLAAVTLSFYQEADGLVVSSDPTTQGDGRGMGLILAQPMLWVAIGAATLGYAMMSFVMTATPLHMHHMEHHSLADTKWVIQSHIIAMYFPSLFSGYLTAKYGPSKMMLAGLLAYGVTIAIALMGRELLNYWLALVLLGIGWNFLFVAGTVLLPQYYCSQERFKVQSFNDSFVFGAQAMASLSAGWVLHALGWEVMLLSCIPLIAVLLCLMAWGRMSLPKTVKRGV</sequence>
<evidence type="ECO:0000313" key="6">
    <source>
        <dbReference type="EMBL" id="OEG72694.1"/>
    </source>
</evidence>
<feature type="transmembrane region" description="Helical" evidence="4">
    <location>
        <begin position="140"/>
        <end position="161"/>
    </location>
</feature>
<dbReference type="STRING" id="23.BEL05_10470"/>
<dbReference type="Pfam" id="PF07690">
    <property type="entry name" value="MFS_1"/>
    <property type="match status" value="1"/>
</dbReference>
<feature type="transmembrane region" description="Helical" evidence="4">
    <location>
        <begin position="218"/>
        <end position="237"/>
    </location>
</feature>
<dbReference type="InterPro" id="IPR036259">
    <property type="entry name" value="MFS_trans_sf"/>
</dbReference>
<dbReference type="GO" id="GO:0022857">
    <property type="term" value="F:transmembrane transporter activity"/>
    <property type="evidence" value="ECO:0007669"/>
    <property type="project" value="InterPro"/>
</dbReference>
<proteinExistence type="predicted"/>
<evidence type="ECO:0000256" key="3">
    <source>
        <dbReference type="ARBA" id="ARBA00023136"/>
    </source>
</evidence>
<dbReference type="Proteomes" id="UP000095230">
    <property type="component" value="Unassembled WGS sequence"/>
</dbReference>
<accession>A0A1E5IQ50</accession>
<dbReference type="InterPro" id="IPR011701">
    <property type="entry name" value="MFS"/>
</dbReference>
<keyword evidence="3 4" id="KW-0472">Membrane</keyword>
<dbReference type="PANTHER" id="PTHR23534:SF1">
    <property type="entry name" value="MAJOR FACILITATOR SUPERFAMILY PROTEIN"/>
    <property type="match status" value="1"/>
</dbReference>
<dbReference type="AlphaFoldDB" id="A0A1E5IQ50"/>
<comment type="caution">
    <text evidence="6">The sequence shown here is derived from an EMBL/GenBank/DDBJ whole genome shotgun (WGS) entry which is preliminary data.</text>
</comment>
<dbReference type="PROSITE" id="PS50850">
    <property type="entry name" value="MFS"/>
    <property type="match status" value="1"/>
</dbReference>
<keyword evidence="1 4" id="KW-0812">Transmembrane</keyword>
<reference evidence="6 7" key="1">
    <citation type="submission" date="2016-07" db="EMBL/GenBank/DDBJ databases">
        <title>Whole-genome of two Shewanella species isolated from a digestive organ of sea cucumber Apostichopus japonicus Selenka 1867.</title>
        <authorList>
            <person name="Hong H.-H."/>
            <person name="Choi H."/>
            <person name="Cheon S."/>
            <person name="Oh J.-S."/>
            <person name="Lee H.-G."/>
            <person name="Park C."/>
        </authorList>
    </citation>
    <scope>NUCLEOTIDE SEQUENCE [LARGE SCALE GENOMIC DNA]</scope>
    <source>
        <strain evidence="6 7">CSB03KR</strain>
    </source>
</reference>
<protein>
    <submittedName>
        <fullName evidence="6">ABC transporter permease</fullName>
    </submittedName>
</protein>
<feature type="transmembrane region" description="Helical" evidence="4">
    <location>
        <begin position="167"/>
        <end position="189"/>
    </location>
</feature>
<evidence type="ECO:0000256" key="1">
    <source>
        <dbReference type="ARBA" id="ARBA00022692"/>
    </source>
</evidence>
<feature type="transmembrane region" description="Helical" evidence="4">
    <location>
        <begin position="45"/>
        <end position="66"/>
    </location>
</feature>
<feature type="transmembrane region" description="Helical" evidence="4">
    <location>
        <begin position="12"/>
        <end position="39"/>
    </location>
</feature>
<evidence type="ECO:0000313" key="7">
    <source>
        <dbReference type="Proteomes" id="UP000095230"/>
    </source>
</evidence>
<dbReference type="EMBL" id="MCBT01000046">
    <property type="protein sequence ID" value="OEG72694.1"/>
    <property type="molecule type" value="Genomic_DNA"/>
</dbReference>
<dbReference type="SUPFAM" id="SSF103473">
    <property type="entry name" value="MFS general substrate transporter"/>
    <property type="match status" value="1"/>
</dbReference>
<dbReference type="InterPro" id="IPR020846">
    <property type="entry name" value="MFS_dom"/>
</dbReference>
<evidence type="ECO:0000259" key="5">
    <source>
        <dbReference type="PROSITE" id="PS50850"/>
    </source>
</evidence>
<keyword evidence="2 4" id="KW-1133">Transmembrane helix</keyword>
<feature type="transmembrane region" description="Helical" evidence="4">
    <location>
        <begin position="100"/>
        <end position="119"/>
    </location>
</feature>
<dbReference type="Gene3D" id="1.20.1250.20">
    <property type="entry name" value="MFS general substrate transporter like domains"/>
    <property type="match status" value="1"/>
</dbReference>